<evidence type="ECO:0000259" key="2">
    <source>
        <dbReference type="PROSITE" id="PS50943"/>
    </source>
</evidence>
<gene>
    <name evidence="3" type="ORF">ACFPZ3_46055</name>
</gene>
<dbReference type="Pfam" id="PF17765">
    <property type="entry name" value="MLTR_LBD"/>
    <property type="match status" value="1"/>
</dbReference>
<protein>
    <submittedName>
        <fullName evidence="3">Helix-turn-helix transcriptional regulator</fullName>
    </submittedName>
</protein>
<feature type="region of interest" description="Disordered" evidence="1">
    <location>
        <begin position="84"/>
        <end position="104"/>
    </location>
</feature>
<dbReference type="Pfam" id="PF13560">
    <property type="entry name" value="HTH_31"/>
    <property type="match status" value="1"/>
</dbReference>
<dbReference type="Proteomes" id="UP001596058">
    <property type="component" value="Unassembled WGS sequence"/>
</dbReference>
<evidence type="ECO:0000256" key="1">
    <source>
        <dbReference type="SAM" id="MobiDB-lite"/>
    </source>
</evidence>
<dbReference type="SUPFAM" id="SSF47413">
    <property type="entry name" value="lambda repressor-like DNA-binding domains"/>
    <property type="match status" value="1"/>
</dbReference>
<evidence type="ECO:0000313" key="3">
    <source>
        <dbReference type="EMBL" id="MFC5831262.1"/>
    </source>
</evidence>
<name>A0ABW1D1A9_9ACTN</name>
<dbReference type="Gene3D" id="1.10.260.40">
    <property type="entry name" value="lambda repressor-like DNA-binding domains"/>
    <property type="match status" value="1"/>
</dbReference>
<dbReference type="SMART" id="SM00530">
    <property type="entry name" value="HTH_XRE"/>
    <property type="match status" value="1"/>
</dbReference>
<dbReference type="RefSeq" id="WP_379520737.1">
    <property type="nucleotide sequence ID" value="NZ_JBHSPA010000062.1"/>
</dbReference>
<reference evidence="4" key="1">
    <citation type="journal article" date="2019" name="Int. J. Syst. Evol. Microbiol.">
        <title>The Global Catalogue of Microorganisms (GCM) 10K type strain sequencing project: providing services to taxonomists for standard genome sequencing and annotation.</title>
        <authorList>
            <consortium name="The Broad Institute Genomics Platform"/>
            <consortium name="The Broad Institute Genome Sequencing Center for Infectious Disease"/>
            <person name="Wu L."/>
            <person name="Ma J."/>
        </authorList>
    </citation>
    <scope>NUCLEOTIDE SEQUENCE [LARGE SCALE GENOMIC DNA]</scope>
    <source>
        <strain evidence="4">CCUG 53903</strain>
    </source>
</reference>
<sequence length="274" mass="29974">MGDELAGFLRSRRGRISPESVGITGLGRRRVAGLRREEVAQLAGISVEYYQRLEQGRAGHPSPEVLDALATALRLDDVEREHLRTLAGSGRRREPRRRAARPAGAARPELVRMLELVRTPALVINDRFDVLVANAVAARLFMLDGSPANLARKLFLDGGDFYVEWDAVAAETAGQLRLTSGLYPRDAELAALVDELRDGSEAFRGMWGARDVSVRTYGVKSFRHPALGTVTFSYEHFVPAGDSRQRLVVLVPVEGSATEAAVQLLAGWSLSPAY</sequence>
<proteinExistence type="predicted"/>
<dbReference type="InterPro" id="IPR010982">
    <property type="entry name" value="Lambda_DNA-bd_dom_sf"/>
</dbReference>
<dbReference type="EMBL" id="JBHSPA010000062">
    <property type="protein sequence ID" value="MFC5831262.1"/>
    <property type="molecule type" value="Genomic_DNA"/>
</dbReference>
<dbReference type="PANTHER" id="PTHR35010:SF2">
    <property type="entry name" value="BLL4672 PROTEIN"/>
    <property type="match status" value="1"/>
</dbReference>
<keyword evidence="4" id="KW-1185">Reference proteome</keyword>
<dbReference type="CDD" id="cd00093">
    <property type="entry name" value="HTH_XRE"/>
    <property type="match status" value="1"/>
</dbReference>
<feature type="domain" description="HTH cro/C1-type" evidence="2">
    <location>
        <begin position="29"/>
        <end position="80"/>
    </location>
</feature>
<dbReference type="Gene3D" id="3.30.450.180">
    <property type="match status" value="1"/>
</dbReference>
<organism evidence="3 4">
    <name type="scientific">Nonomuraea insulae</name>
    <dbReference type="NCBI Taxonomy" id="1616787"/>
    <lineage>
        <taxon>Bacteria</taxon>
        <taxon>Bacillati</taxon>
        <taxon>Actinomycetota</taxon>
        <taxon>Actinomycetes</taxon>
        <taxon>Streptosporangiales</taxon>
        <taxon>Streptosporangiaceae</taxon>
        <taxon>Nonomuraea</taxon>
    </lineage>
</organism>
<dbReference type="InterPro" id="IPR001387">
    <property type="entry name" value="Cro/C1-type_HTH"/>
</dbReference>
<evidence type="ECO:0000313" key="4">
    <source>
        <dbReference type="Proteomes" id="UP001596058"/>
    </source>
</evidence>
<dbReference type="PROSITE" id="PS50943">
    <property type="entry name" value="HTH_CROC1"/>
    <property type="match status" value="1"/>
</dbReference>
<accession>A0ABW1D1A9</accession>
<dbReference type="InterPro" id="IPR041413">
    <property type="entry name" value="MLTR_LBD"/>
</dbReference>
<dbReference type="PANTHER" id="PTHR35010">
    <property type="entry name" value="BLL4672 PROTEIN-RELATED"/>
    <property type="match status" value="1"/>
</dbReference>
<comment type="caution">
    <text evidence="3">The sequence shown here is derived from an EMBL/GenBank/DDBJ whole genome shotgun (WGS) entry which is preliminary data.</text>
</comment>